<organism evidence="1 2">
    <name type="scientific">Quercus suber</name>
    <name type="common">Cork oak</name>
    <dbReference type="NCBI Taxonomy" id="58331"/>
    <lineage>
        <taxon>Eukaryota</taxon>
        <taxon>Viridiplantae</taxon>
        <taxon>Streptophyta</taxon>
        <taxon>Embryophyta</taxon>
        <taxon>Tracheophyta</taxon>
        <taxon>Spermatophyta</taxon>
        <taxon>Magnoliopsida</taxon>
        <taxon>eudicotyledons</taxon>
        <taxon>Gunneridae</taxon>
        <taxon>Pentapetalae</taxon>
        <taxon>rosids</taxon>
        <taxon>fabids</taxon>
        <taxon>Fagales</taxon>
        <taxon>Fagaceae</taxon>
        <taxon>Quercus</taxon>
    </lineage>
</organism>
<dbReference type="AlphaFoldDB" id="A0AAW0KDK2"/>
<name>A0AAW0KDK2_QUESU</name>
<evidence type="ECO:0000313" key="1">
    <source>
        <dbReference type="EMBL" id="KAK7836624.1"/>
    </source>
</evidence>
<keyword evidence="2" id="KW-1185">Reference proteome</keyword>
<sequence>MVTVTGLRSNMSASLCSAIFVAYSAMT</sequence>
<comment type="caution">
    <text evidence="1">The sequence shown here is derived from an EMBL/GenBank/DDBJ whole genome shotgun (WGS) entry which is preliminary data.</text>
</comment>
<accession>A0AAW0KDK2</accession>
<dbReference type="EMBL" id="PKMF04000348">
    <property type="protein sequence ID" value="KAK7836624.1"/>
    <property type="molecule type" value="Genomic_DNA"/>
</dbReference>
<gene>
    <name evidence="1" type="ORF">CFP56_022302</name>
</gene>
<evidence type="ECO:0000313" key="2">
    <source>
        <dbReference type="Proteomes" id="UP000237347"/>
    </source>
</evidence>
<protein>
    <submittedName>
        <fullName evidence="1">Uncharacterized protein</fullName>
    </submittedName>
</protein>
<proteinExistence type="predicted"/>
<dbReference type="Proteomes" id="UP000237347">
    <property type="component" value="Unassembled WGS sequence"/>
</dbReference>
<reference evidence="1 2" key="1">
    <citation type="journal article" date="2018" name="Sci. Data">
        <title>The draft genome sequence of cork oak.</title>
        <authorList>
            <person name="Ramos A.M."/>
            <person name="Usie A."/>
            <person name="Barbosa P."/>
            <person name="Barros P.M."/>
            <person name="Capote T."/>
            <person name="Chaves I."/>
            <person name="Simoes F."/>
            <person name="Abreu I."/>
            <person name="Carrasquinho I."/>
            <person name="Faro C."/>
            <person name="Guimaraes J.B."/>
            <person name="Mendonca D."/>
            <person name="Nobrega F."/>
            <person name="Rodrigues L."/>
            <person name="Saibo N.J.M."/>
            <person name="Varela M.C."/>
            <person name="Egas C."/>
            <person name="Matos J."/>
            <person name="Miguel C.M."/>
            <person name="Oliveira M.M."/>
            <person name="Ricardo C.P."/>
            <person name="Goncalves S."/>
        </authorList>
    </citation>
    <scope>NUCLEOTIDE SEQUENCE [LARGE SCALE GENOMIC DNA]</scope>
    <source>
        <strain evidence="2">cv. HL8</strain>
    </source>
</reference>